<gene>
    <name evidence="2" type="ORF">CPELLU_LOCUS4285</name>
</gene>
<name>A0A9N9AS41_9GLOM</name>
<dbReference type="Proteomes" id="UP000789759">
    <property type="component" value="Unassembled WGS sequence"/>
</dbReference>
<keyword evidence="3" id="KW-1185">Reference proteome</keyword>
<dbReference type="AlphaFoldDB" id="A0A9N9AS41"/>
<feature type="coiled-coil region" evidence="1">
    <location>
        <begin position="230"/>
        <end position="278"/>
    </location>
</feature>
<keyword evidence="1" id="KW-0175">Coiled coil</keyword>
<evidence type="ECO:0000256" key="1">
    <source>
        <dbReference type="SAM" id="Coils"/>
    </source>
</evidence>
<evidence type="ECO:0000313" key="2">
    <source>
        <dbReference type="EMBL" id="CAG8540717.1"/>
    </source>
</evidence>
<proteinExistence type="predicted"/>
<reference evidence="2" key="1">
    <citation type="submission" date="2021-06" db="EMBL/GenBank/DDBJ databases">
        <authorList>
            <person name="Kallberg Y."/>
            <person name="Tangrot J."/>
            <person name="Rosling A."/>
        </authorList>
    </citation>
    <scope>NUCLEOTIDE SEQUENCE</scope>
    <source>
        <strain evidence="2">FL966</strain>
    </source>
</reference>
<dbReference type="OrthoDB" id="2389889at2759"/>
<comment type="caution">
    <text evidence="2">The sequence shown here is derived from an EMBL/GenBank/DDBJ whole genome shotgun (WGS) entry which is preliminary data.</text>
</comment>
<sequence length="318" mass="36307">MSTELQIKLRNFLINAEEQHITSGSVIYKAIEDNPWVEKDELKDIIKKAISFAKKRSIQGSLRYEILCNILPEDLFSAVNKVSVSELTWKDPLGSQVISDYSDIVQNLSPDSQKSFMKVVPNMVPESLPPIVENRCGEFVRNFVTCGHTQLPQALIHDGKWKESDEKLAEVTSRILETLNNSWNNPAFGPEHAESLNEGTYVTNMIVPAIQASLKNLPYGKNCYISTELNTKLTVEISKLRKKYAKIKAKNIKVEAENTKLKQDKEEVEARFLNLEQRDRKKTDLITKLKHDVLPIKEQSLQNRGNRYTNNISDNAEY</sequence>
<dbReference type="EMBL" id="CAJVQA010002222">
    <property type="protein sequence ID" value="CAG8540717.1"/>
    <property type="molecule type" value="Genomic_DNA"/>
</dbReference>
<evidence type="ECO:0000313" key="3">
    <source>
        <dbReference type="Proteomes" id="UP000789759"/>
    </source>
</evidence>
<accession>A0A9N9AS41</accession>
<organism evidence="2 3">
    <name type="scientific">Cetraspora pellucida</name>
    <dbReference type="NCBI Taxonomy" id="1433469"/>
    <lineage>
        <taxon>Eukaryota</taxon>
        <taxon>Fungi</taxon>
        <taxon>Fungi incertae sedis</taxon>
        <taxon>Mucoromycota</taxon>
        <taxon>Glomeromycotina</taxon>
        <taxon>Glomeromycetes</taxon>
        <taxon>Diversisporales</taxon>
        <taxon>Gigasporaceae</taxon>
        <taxon>Cetraspora</taxon>
    </lineage>
</organism>
<protein>
    <submittedName>
        <fullName evidence="2">12116_t:CDS:1</fullName>
    </submittedName>
</protein>